<name>W9WJT5_9EURO</name>
<dbReference type="EMBL" id="AMGW01000004">
    <property type="protein sequence ID" value="EXJ58759.1"/>
    <property type="molecule type" value="Genomic_DNA"/>
</dbReference>
<dbReference type="SUPFAM" id="SSF53335">
    <property type="entry name" value="S-adenosyl-L-methionine-dependent methyltransferases"/>
    <property type="match status" value="1"/>
</dbReference>
<evidence type="ECO:0000313" key="1">
    <source>
        <dbReference type="EMBL" id="EXJ58759.1"/>
    </source>
</evidence>
<gene>
    <name evidence="1" type="ORF">A1O7_06189</name>
</gene>
<accession>W9WJT5</accession>
<dbReference type="Proteomes" id="UP000019473">
    <property type="component" value="Unassembled WGS sequence"/>
</dbReference>
<comment type="caution">
    <text evidence="1">The sequence shown here is derived from an EMBL/GenBank/DDBJ whole genome shotgun (WGS) entry which is preliminary data.</text>
</comment>
<proteinExistence type="predicted"/>
<dbReference type="OrthoDB" id="2013972at2759"/>
<dbReference type="HOGENOM" id="CLU_2320150_0_0_1"/>
<dbReference type="STRING" id="1182544.W9WJT5"/>
<organism evidence="1 2">
    <name type="scientific">Cladophialophora yegresii CBS 114405</name>
    <dbReference type="NCBI Taxonomy" id="1182544"/>
    <lineage>
        <taxon>Eukaryota</taxon>
        <taxon>Fungi</taxon>
        <taxon>Dikarya</taxon>
        <taxon>Ascomycota</taxon>
        <taxon>Pezizomycotina</taxon>
        <taxon>Eurotiomycetes</taxon>
        <taxon>Chaetothyriomycetidae</taxon>
        <taxon>Chaetothyriales</taxon>
        <taxon>Herpotrichiellaceae</taxon>
        <taxon>Cladophialophora</taxon>
    </lineage>
</organism>
<protein>
    <submittedName>
        <fullName evidence="1">Uncharacterized protein</fullName>
    </submittedName>
</protein>
<dbReference type="AlphaFoldDB" id="W9WJT5"/>
<dbReference type="VEuPathDB" id="FungiDB:A1O7_06189"/>
<reference evidence="1 2" key="1">
    <citation type="submission" date="2013-03" db="EMBL/GenBank/DDBJ databases">
        <title>The Genome Sequence of Cladophialophora yegresii CBS 114405.</title>
        <authorList>
            <consortium name="The Broad Institute Genomics Platform"/>
            <person name="Cuomo C."/>
            <person name="de Hoog S."/>
            <person name="Gorbushina A."/>
            <person name="Walker B."/>
            <person name="Young S.K."/>
            <person name="Zeng Q."/>
            <person name="Gargeya S."/>
            <person name="Fitzgerald M."/>
            <person name="Haas B."/>
            <person name="Abouelleil A."/>
            <person name="Allen A.W."/>
            <person name="Alvarado L."/>
            <person name="Arachchi H.M."/>
            <person name="Berlin A.M."/>
            <person name="Chapman S.B."/>
            <person name="Gainer-Dewar J."/>
            <person name="Goldberg J."/>
            <person name="Griggs A."/>
            <person name="Gujja S."/>
            <person name="Hansen M."/>
            <person name="Howarth C."/>
            <person name="Imamovic A."/>
            <person name="Ireland A."/>
            <person name="Larimer J."/>
            <person name="McCowan C."/>
            <person name="Murphy C."/>
            <person name="Pearson M."/>
            <person name="Poon T.W."/>
            <person name="Priest M."/>
            <person name="Roberts A."/>
            <person name="Saif S."/>
            <person name="Shea T."/>
            <person name="Sisk P."/>
            <person name="Sykes S."/>
            <person name="Wortman J."/>
            <person name="Nusbaum C."/>
            <person name="Birren B."/>
        </authorList>
    </citation>
    <scope>NUCLEOTIDE SEQUENCE [LARGE SCALE GENOMIC DNA]</scope>
    <source>
        <strain evidence="1 2">CBS 114405</strain>
    </source>
</reference>
<evidence type="ECO:0000313" key="2">
    <source>
        <dbReference type="Proteomes" id="UP000019473"/>
    </source>
</evidence>
<sequence>MRTDLGPIQPSYVPPNCRIATTDGDEGWAFRQRFDLIHSHVLNNTSLRNWPQFHREALASLTLGGWVEPQEFSYKRYSDDGSHLTNSRVEYWQDLWTKA</sequence>
<keyword evidence="2" id="KW-1185">Reference proteome</keyword>
<dbReference type="InterPro" id="IPR029063">
    <property type="entry name" value="SAM-dependent_MTases_sf"/>
</dbReference>
<dbReference type="GeneID" id="19180767"/>
<dbReference type="RefSeq" id="XP_007758382.1">
    <property type="nucleotide sequence ID" value="XM_007760192.1"/>
</dbReference>